<dbReference type="AlphaFoldDB" id="A0A382C7F2"/>
<proteinExistence type="predicted"/>
<name>A0A382C7F2_9ZZZZ</name>
<reference evidence="1" key="1">
    <citation type="submission" date="2018-05" db="EMBL/GenBank/DDBJ databases">
        <authorList>
            <person name="Lanie J.A."/>
            <person name="Ng W.-L."/>
            <person name="Kazmierczak K.M."/>
            <person name="Andrzejewski T.M."/>
            <person name="Davidsen T.M."/>
            <person name="Wayne K.J."/>
            <person name="Tettelin H."/>
            <person name="Glass J.I."/>
            <person name="Rusch D."/>
            <person name="Podicherti R."/>
            <person name="Tsui H.-C.T."/>
            <person name="Winkler M.E."/>
        </authorList>
    </citation>
    <scope>NUCLEOTIDE SEQUENCE</scope>
</reference>
<gene>
    <name evidence="1" type="ORF">METZ01_LOCUS174892</name>
</gene>
<accession>A0A382C7F2</accession>
<protein>
    <submittedName>
        <fullName evidence="1">Uncharacterized protein</fullName>
    </submittedName>
</protein>
<organism evidence="1">
    <name type="scientific">marine metagenome</name>
    <dbReference type="NCBI Taxonomy" id="408172"/>
    <lineage>
        <taxon>unclassified sequences</taxon>
        <taxon>metagenomes</taxon>
        <taxon>ecological metagenomes</taxon>
    </lineage>
</organism>
<sequence>MAELVDAPDSKSGHQCAWGLIKAKHT</sequence>
<evidence type="ECO:0000313" key="1">
    <source>
        <dbReference type="EMBL" id="SVB22038.1"/>
    </source>
</evidence>
<dbReference type="EMBL" id="UINC01033177">
    <property type="protein sequence ID" value="SVB22038.1"/>
    <property type="molecule type" value="Genomic_DNA"/>
</dbReference>